<keyword evidence="1" id="KW-0472">Membrane</keyword>
<dbReference type="EMBL" id="HBUF01444805">
    <property type="protein sequence ID" value="CAG6743223.1"/>
    <property type="molecule type" value="Transcribed_RNA"/>
</dbReference>
<name>A0A8D8Z8S2_9HEMI</name>
<protein>
    <submittedName>
        <fullName evidence="2">Uncharacterized protein</fullName>
    </submittedName>
</protein>
<organism evidence="2">
    <name type="scientific">Cacopsylla melanoneura</name>
    <dbReference type="NCBI Taxonomy" id="428564"/>
    <lineage>
        <taxon>Eukaryota</taxon>
        <taxon>Metazoa</taxon>
        <taxon>Ecdysozoa</taxon>
        <taxon>Arthropoda</taxon>
        <taxon>Hexapoda</taxon>
        <taxon>Insecta</taxon>
        <taxon>Pterygota</taxon>
        <taxon>Neoptera</taxon>
        <taxon>Paraneoptera</taxon>
        <taxon>Hemiptera</taxon>
        <taxon>Sternorrhyncha</taxon>
        <taxon>Psylloidea</taxon>
        <taxon>Psyllidae</taxon>
        <taxon>Psyllinae</taxon>
        <taxon>Cacopsylla</taxon>
    </lineage>
</organism>
<accession>A0A8D8Z8S2</accession>
<sequence length="100" mass="11881">MYLPILIKSTVLTIIILYLWNSECTKHLHQMKLALRIAYISILQAFIQIIIFIMFVYLPVSTIIIYLFLFYLPTFNSDVGNFFKKVTAKNFFKTDPKFYI</sequence>
<feature type="transmembrane region" description="Helical" evidence="1">
    <location>
        <begin position="6"/>
        <end position="21"/>
    </location>
</feature>
<keyword evidence="1" id="KW-0812">Transmembrane</keyword>
<keyword evidence="1" id="KW-1133">Transmembrane helix</keyword>
<feature type="transmembrane region" description="Helical" evidence="1">
    <location>
        <begin position="33"/>
        <end position="57"/>
    </location>
</feature>
<evidence type="ECO:0000256" key="1">
    <source>
        <dbReference type="SAM" id="Phobius"/>
    </source>
</evidence>
<feature type="transmembrane region" description="Helical" evidence="1">
    <location>
        <begin position="63"/>
        <end position="83"/>
    </location>
</feature>
<proteinExistence type="predicted"/>
<reference evidence="2" key="1">
    <citation type="submission" date="2021-05" db="EMBL/GenBank/DDBJ databases">
        <authorList>
            <person name="Alioto T."/>
            <person name="Alioto T."/>
            <person name="Gomez Garrido J."/>
        </authorList>
    </citation>
    <scope>NUCLEOTIDE SEQUENCE</scope>
</reference>
<dbReference type="AlphaFoldDB" id="A0A8D8Z8S2"/>
<evidence type="ECO:0000313" key="2">
    <source>
        <dbReference type="EMBL" id="CAG6743223.1"/>
    </source>
</evidence>